<evidence type="ECO:0000313" key="2">
    <source>
        <dbReference type="EMBL" id="KAL2714530.1"/>
    </source>
</evidence>
<evidence type="ECO:0000313" key="3">
    <source>
        <dbReference type="Proteomes" id="UP001607302"/>
    </source>
</evidence>
<organism evidence="2 3">
    <name type="scientific">Vespula squamosa</name>
    <name type="common">Southern yellow jacket</name>
    <name type="synonym">Wasp</name>
    <dbReference type="NCBI Taxonomy" id="30214"/>
    <lineage>
        <taxon>Eukaryota</taxon>
        <taxon>Metazoa</taxon>
        <taxon>Ecdysozoa</taxon>
        <taxon>Arthropoda</taxon>
        <taxon>Hexapoda</taxon>
        <taxon>Insecta</taxon>
        <taxon>Pterygota</taxon>
        <taxon>Neoptera</taxon>
        <taxon>Endopterygota</taxon>
        <taxon>Hymenoptera</taxon>
        <taxon>Apocrita</taxon>
        <taxon>Aculeata</taxon>
        <taxon>Vespoidea</taxon>
        <taxon>Vespidae</taxon>
        <taxon>Vespinae</taxon>
        <taxon>Vespula</taxon>
    </lineage>
</organism>
<comment type="caution">
    <text evidence="2">The sequence shown here is derived from an EMBL/GenBank/DDBJ whole genome shotgun (WGS) entry which is preliminary data.</text>
</comment>
<gene>
    <name evidence="2" type="ORF">V1478_015715</name>
</gene>
<keyword evidence="1" id="KW-1133">Transmembrane helix</keyword>
<proteinExistence type="predicted"/>
<name>A0ABD2A4A4_VESSQ</name>
<dbReference type="Proteomes" id="UP001607302">
    <property type="component" value="Unassembled WGS sequence"/>
</dbReference>
<keyword evidence="3" id="KW-1185">Reference proteome</keyword>
<evidence type="ECO:0000256" key="1">
    <source>
        <dbReference type="SAM" id="Phobius"/>
    </source>
</evidence>
<reference evidence="2 3" key="1">
    <citation type="journal article" date="2024" name="Ann. Entomol. Soc. Am.">
        <title>Genomic analyses of the southern and eastern yellowjacket wasps (Hymenoptera: Vespidae) reveal evolutionary signatures of social life.</title>
        <authorList>
            <person name="Catto M.A."/>
            <person name="Caine P.B."/>
            <person name="Orr S.E."/>
            <person name="Hunt B.G."/>
            <person name="Goodisman M.A.D."/>
        </authorList>
    </citation>
    <scope>NUCLEOTIDE SEQUENCE [LARGE SCALE GENOMIC DNA]</scope>
    <source>
        <strain evidence="2">233</strain>
        <tissue evidence="2">Head and thorax</tissue>
    </source>
</reference>
<protein>
    <submittedName>
        <fullName evidence="2">Uncharacterized protein</fullName>
    </submittedName>
</protein>
<sequence>MISTYVRTWVKFISQDSQEIRDLLARRDNAQYRDEWVFSRLSSSPMSKTRSANSRRTFLHLSKYLINTTATKAVAEAAAGAGAPIATVGVAVVVIVVVVVVTVAAEAAPRGRLGILLISFPISQRDIPTRRTH</sequence>
<dbReference type="EMBL" id="JAUDFV010000156">
    <property type="protein sequence ID" value="KAL2714530.1"/>
    <property type="molecule type" value="Genomic_DNA"/>
</dbReference>
<keyword evidence="1" id="KW-0812">Transmembrane</keyword>
<feature type="transmembrane region" description="Helical" evidence="1">
    <location>
        <begin position="85"/>
        <end position="105"/>
    </location>
</feature>
<dbReference type="AlphaFoldDB" id="A0ABD2A4A4"/>
<keyword evidence="1" id="KW-0472">Membrane</keyword>
<accession>A0ABD2A4A4</accession>